<proteinExistence type="predicted"/>
<organism evidence="1 2">
    <name type="scientific">Perkinsus olseni</name>
    <name type="common">Perkinsus atlanticus</name>
    <dbReference type="NCBI Taxonomy" id="32597"/>
    <lineage>
        <taxon>Eukaryota</taxon>
        <taxon>Sar</taxon>
        <taxon>Alveolata</taxon>
        <taxon>Perkinsozoa</taxon>
        <taxon>Perkinsea</taxon>
        <taxon>Perkinsida</taxon>
        <taxon>Perkinsidae</taxon>
        <taxon>Perkinsus</taxon>
    </lineage>
</organism>
<reference evidence="1 2" key="1">
    <citation type="submission" date="2020-04" db="EMBL/GenBank/DDBJ databases">
        <title>Perkinsus olseni comparative genomics.</title>
        <authorList>
            <person name="Bogema D.R."/>
        </authorList>
    </citation>
    <scope>NUCLEOTIDE SEQUENCE [LARGE SCALE GENOMIC DNA]</scope>
    <source>
        <strain evidence="1">ATCC PRA-205</strain>
    </source>
</reference>
<feature type="non-terminal residue" evidence="1">
    <location>
        <position position="143"/>
    </location>
</feature>
<comment type="caution">
    <text evidence="1">The sequence shown here is derived from an EMBL/GenBank/DDBJ whole genome shotgun (WGS) entry which is preliminary data.</text>
</comment>
<name>A0A7J6T5V8_PEROL</name>
<dbReference type="EMBL" id="JABANM010009879">
    <property type="protein sequence ID" value="KAF4740237.1"/>
    <property type="molecule type" value="Genomic_DNA"/>
</dbReference>
<gene>
    <name evidence="1" type="primary">KLHL13_4</name>
    <name evidence="1" type="ORF">FOZ62_008331</name>
</gene>
<evidence type="ECO:0000313" key="1">
    <source>
        <dbReference type="EMBL" id="KAF4740237.1"/>
    </source>
</evidence>
<evidence type="ECO:0000313" key="2">
    <source>
        <dbReference type="Proteomes" id="UP000574390"/>
    </source>
</evidence>
<protein>
    <submittedName>
        <fullName evidence="1">Kelch-like</fullName>
    </submittedName>
</protein>
<dbReference type="Proteomes" id="UP000574390">
    <property type="component" value="Unassembled WGS sequence"/>
</dbReference>
<dbReference type="AlphaFoldDB" id="A0A7J6T5V8"/>
<sequence length="143" mass="16257">ESAIYRNVLRLMLRVVEELLGRVELDLLGTAFSLKLVNMRDSSLWSFQAELEGDYYKSLAQVPTKELQERLYELQNEHEMIGKVLGNRAQQASSEGYVSEGSFHADDLKKVEYGKGKFAIRAAEHPHALQRIDLTCRVSSGIR</sequence>
<accession>A0A7J6T5V8</accession>